<proteinExistence type="predicted"/>
<accession>K3VNW5</accession>
<dbReference type="HOGENOM" id="CLU_539729_0_0_1"/>
<dbReference type="eggNOG" id="ENOG502SHBR">
    <property type="taxonomic scope" value="Eukaryota"/>
</dbReference>
<protein>
    <submittedName>
        <fullName evidence="2">Uncharacterized protein</fullName>
    </submittedName>
</protein>
<comment type="caution">
    <text evidence="2">The sequence shown here is derived from an EMBL/GenBank/DDBJ whole genome shotgun (WGS) entry which is preliminary data.</text>
</comment>
<feature type="region of interest" description="Disordered" evidence="1">
    <location>
        <begin position="1"/>
        <end position="26"/>
    </location>
</feature>
<dbReference type="AlphaFoldDB" id="K3VNW5"/>
<keyword evidence="3" id="KW-1185">Reference proteome</keyword>
<gene>
    <name evidence="2" type="ORF">FPSE_03028</name>
</gene>
<dbReference type="EMBL" id="AFNW01000066">
    <property type="protein sequence ID" value="EKJ76842.1"/>
    <property type="molecule type" value="Genomic_DNA"/>
</dbReference>
<evidence type="ECO:0000313" key="2">
    <source>
        <dbReference type="EMBL" id="EKJ76842.1"/>
    </source>
</evidence>
<sequence>MTRSKTPPKPQKAKPDTSKPQMDLTQDQEHEIYVAYKHVFNGSYKCYRKPSYVKGHIDNPRAHPVAAAVLEKYGRGTVIRAVLTLLQAKVFKNEKYAKERFSTTESSPELDASEPSEVVQPPLDLKQKDDTSTNIDPPPIVSEGPIEVIEPVKVEQESDVQVSQVADKSSAKEETRPDTTPSPVKTTEAKVPTSCPDISDDVRILSPPQSPASSQKKKDTVAASTASTQAKPRFITQHLVLKRMQTILEHACFDFARENMPEILAIMEWDCPEAGELDIWMRHLGGKRFKELEKLARSKDVKIPLRLLMASMARLRNAAVHRDVVASRELTLLAGHAVQFCSVLQIPGSDALGILQTIRDSLETQLGALSGLKDEIDAELDNSLKEIARRRAELDALEESTIQEAQKEFESQQTITWNEVDSLIPFRHNEFSLLKVPMEQLGGAPPPWYNASFNLSPGMGIFHAPSQPDKLTRNWASSKLVRQHRARFPGYAMEALRSRATSFFSLIRRHCVDDGLETNQYREIEKGWCSAANSVFV</sequence>
<organism evidence="2 3">
    <name type="scientific">Fusarium pseudograminearum (strain CS3096)</name>
    <name type="common">Wheat and barley crown-rot fungus</name>
    <dbReference type="NCBI Taxonomy" id="1028729"/>
    <lineage>
        <taxon>Eukaryota</taxon>
        <taxon>Fungi</taxon>
        <taxon>Dikarya</taxon>
        <taxon>Ascomycota</taxon>
        <taxon>Pezizomycotina</taxon>
        <taxon>Sordariomycetes</taxon>
        <taxon>Hypocreomycetidae</taxon>
        <taxon>Hypocreales</taxon>
        <taxon>Nectriaceae</taxon>
        <taxon>Fusarium</taxon>
    </lineage>
</organism>
<dbReference type="Proteomes" id="UP000007978">
    <property type="component" value="Chromosome 3"/>
</dbReference>
<name>K3VNW5_FUSPC</name>
<dbReference type="GeneID" id="20361647"/>
<feature type="region of interest" description="Disordered" evidence="1">
    <location>
        <begin position="99"/>
        <end position="227"/>
    </location>
</feature>
<dbReference type="RefSeq" id="XP_009254422.1">
    <property type="nucleotide sequence ID" value="XM_009256147.1"/>
</dbReference>
<dbReference type="KEGG" id="fpu:FPSE_03028"/>
<dbReference type="OrthoDB" id="5324651at2759"/>
<evidence type="ECO:0000256" key="1">
    <source>
        <dbReference type="SAM" id="MobiDB-lite"/>
    </source>
</evidence>
<reference evidence="2 3" key="1">
    <citation type="journal article" date="2012" name="PLoS Pathog.">
        <title>Comparative pathogenomics reveals horizontally acquired novel virulence genes in fungi infecting cereal hosts.</title>
        <authorList>
            <person name="Gardiner D.M."/>
            <person name="McDonald M.C."/>
            <person name="Covarelli L."/>
            <person name="Solomon P.S."/>
            <person name="Rusu A.G."/>
            <person name="Marshall M."/>
            <person name="Kazan K."/>
            <person name="Chakraborty S."/>
            <person name="McDonald B.A."/>
            <person name="Manners J.M."/>
        </authorList>
    </citation>
    <scope>NUCLEOTIDE SEQUENCE [LARGE SCALE GENOMIC DNA]</scope>
    <source>
        <strain evidence="2 3">CS3096</strain>
    </source>
</reference>
<evidence type="ECO:0000313" key="3">
    <source>
        <dbReference type="Proteomes" id="UP000007978"/>
    </source>
</evidence>